<name>A0ABM3N458_GALME</name>
<evidence type="ECO:0000256" key="1">
    <source>
        <dbReference type="SAM" id="Phobius"/>
    </source>
</evidence>
<proteinExistence type="predicted"/>
<dbReference type="Proteomes" id="UP001652740">
    <property type="component" value="Unplaced"/>
</dbReference>
<feature type="transmembrane region" description="Helical" evidence="1">
    <location>
        <begin position="87"/>
        <end position="107"/>
    </location>
</feature>
<organism evidence="2 3">
    <name type="scientific">Galleria mellonella</name>
    <name type="common">Greater wax moth</name>
    <dbReference type="NCBI Taxonomy" id="7137"/>
    <lineage>
        <taxon>Eukaryota</taxon>
        <taxon>Metazoa</taxon>
        <taxon>Ecdysozoa</taxon>
        <taxon>Arthropoda</taxon>
        <taxon>Hexapoda</taxon>
        <taxon>Insecta</taxon>
        <taxon>Pterygota</taxon>
        <taxon>Neoptera</taxon>
        <taxon>Endopterygota</taxon>
        <taxon>Lepidoptera</taxon>
        <taxon>Glossata</taxon>
        <taxon>Ditrysia</taxon>
        <taxon>Pyraloidea</taxon>
        <taxon>Pyralidae</taxon>
        <taxon>Galleriinae</taxon>
        <taxon>Galleria</taxon>
    </lineage>
</organism>
<keyword evidence="2" id="KW-1185">Reference proteome</keyword>
<dbReference type="GeneID" id="128202352"/>
<keyword evidence="1" id="KW-1133">Transmembrane helix</keyword>
<evidence type="ECO:0000313" key="2">
    <source>
        <dbReference type="Proteomes" id="UP001652740"/>
    </source>
</evidence>
<reference evidence="3" key="1">
    <citation type="submission" date="2025-08" db="UniProtKB">
        <authorList>
            <consortium name="RefSeq"/>
        </authorList>
    </citation>
    <scope>IDENTIFICATION</scope>
    <source>
        <tissue evidence="3">Whole larvae</tissue>
    </source>
</reference>
<keyword evidence="1" id="KW-0812">Transmembrane</keyword>
<dbReference type="RefSeq" id="XP_052758373.1">
    <property type="nucleotide sequence ID" value="XM_052902413.1"/>
</dbReference>
<keyword evidence="1" id="KW-0472">Membrane</keyword>
<sequence>MNGNLWWCFNNLLTKNLKDFLIIAALSISVESFFLELDNTRNICLEILDYHNEKSKHYETANKIIWLIDEMPSNYNFFGLFVLDGKLPFRIIALFSTYIVILIQFVFM</sequence>
<protein>
    <submittedName>
        <fullName evidence="3">Uncharacterized protein LOC128202352</fullName>
    </submittedName>
</protein>
<gene>
    <name evidence="3" type="primary">LOC128202352</name>
</gene>
<accession>A0ABM3N458</accession>
<evidence type="ECO:0000313" key="3">
    <source>
        <dbReference type="RefSeq" id="XP_052758373.1"/>
    </source>
</evidence>